<dbReference type="HAMAP" id="MF_00912">
    <property type="entry name" value="DivIB"/>
    <property type="match status" value="1"/>
</dbReference>
<comment type="subcellular location">
    <subcellularLocation>
        <location evidence="8">Cell membrane</location>
        <topology evidence="8">Single-pass type II membrane protein</topology>
    </subcellularLocation>
    <subcellularLocation>
        <location evidence="1">Membrane</location>
    </subcellularLocation>
    <text evidence="8">Localizes to the division septum.</text>
</comment>
<reference evidence="11 12" key="1">
    <citation type="journal article" date="2016" name="Int. J. Syst. Evol. Microbiol.">
        <title>Streptococcuspantholopis sp. nov., isolated from faeces of the Tibetan antelope (Pantholops hodgsonii).</title>
        <authorList>
            <person name="Bai X."/>
            <person name="Xiong Y."/>
            <person name="Lu S."/>
            <person name="Jin D."/>
            <person name="Lai X."/>
            <person name="Yang J."/>
            <person name="Niu L."/>
            <person name="Hu S."/>
            <person name="Meng X."/>
            <person name="Pu J."/>
            <person name="Ye C."/>
            <person name="Xu J."/>
        </authorList>
    </citation>
    <scope>NUCLEOTIDE SEQUENCE [LARGE SCALE GENOMIC DNA]</scope>
    <source>
        <strain evidence="11 12">TA 26</strain>
    </source>
</reference>
<dbReference type="InterPro" id="IPR005548">
    <property type="entry name" value="Cell_div_FtsQ/DivIB_C"/>
</dbReference>
<evidence type="ECO:0000256" key="6">
    <source>
        <dbReference type="ARBA" id="ARBA00023136"/>
    </source>
</evidence>
<gene>
    <name evidence="8" type="primary">divIB</name>
    <name evidence="11" type="ORF">A0O21_06740</name>
</gene>
<dbReference type="Gene3D" id="3.40.50.10960">
    <property type="match status" value="1"/>
</dbReference>
<evidence type="ECO:0000256" key="4">
    <source>
        <dbReference type="ARBA" id="ARBA00022692"/>
    </source>
</evidence>
<dbReference type="RefSeq" id="WP_067063342.1">
    <property type="nucleotide sequence ID" value="NZ_CP014699.1"/>
</dbReference>
<dbReference type="EMBL" id="CP014699">
    <property type="protein sequence ID" value="AND79742.1"/>
    <property type="molecule type" value="Genomic_DNA"/>
</dbReference>
<comment type="function">
    <text evidence="8">Cell division protein that may be involved in stabilizing or promoting the assembly of the division complex.</text>
</comment>
<feature type="domain" description="POTRA" evidence="10">
    <location>
        <begin position="127"/>
        <end position="198"/>
    </location>
</feature>
<comment type="similarity">
    <text evidence="8">Belongs to the FtsQ/DivIB family. DivIB subfamily.</text>
</comment>
<dbReference type="PANTHER" id="PTHR37820">
    <property type="entry name" value="CELL DIVISION PROTEIN DIVIB"/>
    <property type="match status" value="1"/>
</dbReference>
<evidence type="ECO:0000256" key="5">
    <source>
        <dbReference type="ARBA" id="ARBA00022989"/>
    </source>
</evidence>
<dbReference type="GO" id="GO:0043093">
    <property type="term" value="P:FtsZ-dependent cytokinesis"/>
    <property type="evidence" value="ECO:0007669"/>
    <property type="project" value="UniProtKB-UniRule"/>
</dbReference>
<dbReference type="Pfam" id="PF08478">
    <property type="entry name" value="POTRA_1"/>
    <property type="match status" value="1"/>
</dbReference>
<dbReference type="STRING" id="1811193.A0O21_06740"/>
<keyword evidence="3 8" id="KW-0132">Cell division</keyword>
<keyword evidence="4 8" id="KW-0812">Transmembrane</keyword>
<evidence type="ECO:0000313" key="11">
    <source>
        <dbReference type="EMBL" id="AND79742.1"/>
    </source>
</evidence>
<keyword evidence="2 8" id="KW-1003">Cell membrane</keyword>
<dbReference type="Proteomes" id="UP000077317">
    <property type="component" value="Chromosome"/>
</dbReference>
<evidence type="ECO:0000259" key="10">
    <source>
        <dbReference type="PROSITE" id="PS51779"/>
    </source>
</evidence>
<feature type="compositionally biased region" description="Acidic residues" evidence="9">
    <location>
        <begin position="333"/>
        <end position="368"/>
    </location>
</feature>
<dbReference type="Pfam" id="PF03799">
    <property type="entry name" value="FtsQ_DivIB_C"/>
    <property type="match status" value="1"/>
</dbReference>
<evidence type="ECO:0000256" key="1">
    <source>
        <dbReference type="ARBA" id="ARBA00004370"/>
    </source>
</evidence>
<name>A0A172Q8I9_9STRE</name>
<feature type="compositionally biased region" description="Acidic residues" evidence="9">
    <location>
        <begin position="374"/>
        <end position="384"/>
    </location>
</feature>
<feature type="region of interest" description="Disordered" evidence="9">
    <location>
        <begin position="328"/>
        <end position="384"/>
    </location>
</feature>
<sequence length="384" mass="43304">MAQKKKEGKDEVVLTEWQKRNVEFLKRKKKEAEEKEKLQQKLQAEKRAQFQQHLNKGETEEKQVEEKAQSSSKKKRPSQKTKEKKRVKPKQKKSLSKKQKAWRKASPVVVLSLAVLLFSLFLISPYSKKKVIQVEGLTHALEEDVLTQSGIADSDYFFSLLFQPGPYEQAIEQGNMWVKKAVINYKFPNIFTIKLTEYDVVGYMQTDAGYQPILENGKHAAAVNSTELPDNYLIINLENEEDIQTLVKTFADMDKELISNIRSVDLASTAATADLLSLTMYDGNIVRVPLSEIKVKLPYYSKIKSTLSEPSIIDMEVGLYATTAALEETRDAENDEPVSSDDDGANAEASEAENTEGQEEAAQEEGNESQEIPDQPDSEAETAQ</sequence>
<keyword evidence="12" id="KW-1185">Reference proteome</keyword>
<evidence type="ECO:0000256" key="8">
    <source>
        <dbReference type="HAMAP-Rule" id="MF_00912"/>
    </source>
</evidence>
<proteinExistence type="inferred from homology"/>
<feature type="region of interest" description="Disordered" evidence="9">
    <location>
        <begin position="35"/>
        <end position="99"/>
    </location>
</feature>
<feature type="transmembrane region" description="Helical" evidence="8">
    <location>
        <begin position="105"/>
        <end position="123"/>
    </location>
</feature>
<feature type="compositionally biased region" description="Basic residues" evidence="9">
    <location>
        <begin position="72"/>
        <end position="99"/>
    </location>
</feature>
<dbReference type="AlphaFoldDB" id="A0A172Q8I9"/>
<accession>A0A172Q8I9</accession>
<dbReference type="InterPro" id="IPR034746">
    <property type="entry name" value="POTRA"/>
</dbReference>
<dbReference type="OrthoDB" id="1819027at2"/>
<protein>
    <recommendedName>
        <fullName evidence="8">Cell division protein DivIB</fullName>
    </recommendedName>
</protein>
<keyword evidence="6 8" id="KW-0472">Membrane</keyword>
<dbReference type="InterPro" id="IPR026580">
    <property type="entry name" value="DivIB"/>
</dbReference>
<reference evidence="12" key="2">
    <citation type="submission" date="2016-03" db="EMBL/GenBank/DDBJ databases">
        <title>Streptococcus antelopensis sp. nov., isolated from the feces of the Tibetan antelope (Pantholops hodgsonii) in Hoh Xil National Nature Reserve, Qinghai, China.</title>
        <authorList>
            <person name="Bai X."/>
        </authorList>
    </citation>
    <scope>NUCLEOTIDE SEQUENCE [LARGE SCALE GENOMIC DNA]</scope>
    <source>
        <strain evidence="12">TA 26</strain>
    </source>
</reference>
<dbReference type="InterPro" id="IPR050487">
    <property type="entry name" value="FtsQ_DivIB"/>
</dbReference>
<evidence type="ECO:0000256" key="2">
    <source>
        <dbReference type="ARBA" id="ARBA00022475"/>
    </source>
</evidence>
<dbReference type="PROSITE" id="PS51779">
    <property type="entry name" value="POTRA"/>
    <property type="match status" value="1"/>
</dbReference>
<dbReference type="GO" id="GO:0032153">
    <property type="term" value="C:cell division site"/>
    <property type="evidence" value="ECO:0007669"/>
    <property type="project" value="UniProtKB-UniRule"/>
</dbReference>
<evidence type="ECO:0000256" key="7">
    <source>
        <dbReference type="ARBA" id="ARBA00023306"/>
    </source>
</evidence>
<feature type="compositionally biased region" description="Basic and acidic residues" evidence="9">
    <location>
        <begin position="55"/>
        <end position="68"/>
    </location>
</feature>
<feature type="compositionally biased region" description="Basic and acidic residues" evidence="9">
    <location>
        <begin position="35"/>
        <end position="48"/>
    </location>
</feature>
<dbReference type="GO" id="GO:0005886">
    <property type="term" value="C:plasma membrane"/>
    <property type="evidence" value="ECO:0007669"/>
    <property type="project" value="UniProtKB-SubCell"/>
</dbReference>
<evidence type="ECO:0000313" key="12">
    <source>
        <dbReference type="Proteomes" id="UP000077317"/>
    </source>
</evidence>
<dbReference type="KEGG" id="spat:A0O21_06740"/>
<keyword evidence="5 8" id="KW-1133">Transmembrane helix</keyword>
<dbReference type="InterPro" id="IPR013685">
    <property type="entry name" value="POTRA_FtsQ_type"/>
</dbReference>
<organism evidence="11 12">
    <name type="scientific">Streptococcus pantholopis</name>
    <dbReference type="NCBI Taxonomy" id="1811193"/>
    <lineage>
        <taxon>Bacteria</taxon>
        <taxon>Bacillati</taxon>
        <taxon>Bacillota</taxon>
        <taxon>Bacilli</taxon>
        <taxon>Lactobacillales</taxon>
        <taxon>Streptococcaceae</taxon>
        <taxon>Streptococcus</taxon>
    </lineage>
</organism>
<evidence type="ECO:0000256" key="9">
    <source>
        <dbReference type="SAM" id="MobiDB-lite"/>
    </source>
</evidence>
<dbReference type="PANTHER" id="PTHR37820:SF1">
    <property type="entry name" value="CELL DIVISION PROTEIN FTSQ"/>
    <property type="match status" value="1"/>
</dbReference>
<keyword evidence="7 8" id="KW-0131">Cell cycle</keyword>
<evidence type="ECO:0000256" key="3">
    <source>
        <dbReference type="ARBA" id="ARBA00022618"/>
    </source>
</evidence>